<dbReference type="InterPro" id="IPR029062">
    <property type="entry name" value="Class_I_gatase-like"/>
</dbReference>
<reference evidence="2 3" key="1">
    <citation type="submission" date="2018-06" db="EMBL/GenBank/DDBJ databases">
        <authorList>
            <consortium name="Pathogen Informatics"/>
            <person name="Doyle S."/>
        </authorList>
    </citation>
    <scope>NUCLEOTIDE SEQUENCE [LARGE SCALE GENOMIC DNA]</scope>
    <source>
        <strain evidence="2 3">NCTC11388</strain>
    </source>
</reference>
<organism evidence="2 3">
    <name type="scientific">Sphingobacterium spiritivorum</name>
    <name type="common">Flavobacterium spiritivorum</name>
    <dbReference type="NCBI Taxonomy" id="258"/>
    <lineage>
        <taxon>Bacteria</taxon>
        <taxon>Pseudomonadati</taxon>
        <taxon>Bacteroidota</taxon>
        <taxon>Sphingobacteriia</taxon>
        <taxon>Sphingobacteriales</taxon>
        <taxon>Sphingobacteriaceae</taxon>
        <taxon>Sphingobacterium</taxon>
    </lineage>
</organism>
<sequence>MKRLFTLFIISVVFVHIAFAQAGEKRVLIFSKTAAFRHKSIEHGAEVLKDFLAKNHMISDHSEDAGVFSDDQLSKYDAVLFLSTTGDIFNDSQKEAFQKFIRSGKGFVGIHAASDTEYHWPWYGQMVGGYFVSHPAVQEALIHVLNRKHPSTKHLPKEWKHKDEWYDFRDIQPDNKVLMKLDETSYKGGKMNGNHPIAWYKEFEGGRIFYTGLGHTEEAYDEPDFQQHVLGGLRYVLKIK</sequence>
<dbReference type="Gene3D" id="3.40.50.880">
    <property type="match status" value="1"/>
</dbReference>
<dbReference type="Pfam" id="PF06283">
    <property type="entry name" value="ThuA"/>
    <property type="match status" value="1"/>
</dbReference>
<proteinExistence type="predicted"/>
<dbReference type="PANTHER" id="PTHR40469:SF2">
    <property type="entry name" value="GALACTOSE-BINDING DOMAIN-LIKE SUPERFAMILY PROTEIN"/>
    <property type="match status" value="1"/>
</dbReference>
<dbReference type="RefSeq" id="WP_115171097.1">
    <property type="nucleotide sequence ID" value="NZ_UGYW01000002.1"/>
</dbReference>
<evidence type="ECO:0000259" key="1">
    <source>
        <dbReference type="Pfam" id="PF06283"/>
    </source>
</evidence>
<dbReference type="AlphaFoldDB" id="A0A380CPH2"/>
<name>A0A380CPH2_SPHSI</name>
<dbReference type="PANTHER" id="PTHR40469">
    <property type="entry name" value="SECRETED GLYCOSYL HYDROLASE"/>
    <property type="match status" value="1"/>
</dbReference>
<evidence type="ECO:0000313" key="3">
    <source>
        <dbReference type="Proteomes" id="UP000254893"/>
    </source>
</evidence>
<dbReference type="SUPFAM" id="SSF52317">
    <property type="entry name" value="Class I glutamine amidotransferase-like"/>
    <property type="match status" value="1"/>
</dbReference>
<evidence type="ECO:0000313" key="2">
    <source>
        <dbReference type="EMBL" id="SUJ24708.1"/>
    </source>
</evidence>
<dbReference type="InterPro" id="IPR029010">
    <property type="entry name" value="ThuA-like"/>
</dbReference>
<dbReference type="Proteomes" id="UP000254893">
    <property type="component" value="Unassembled WGS sequence"/>
</dbReference>
<dbReference type="EMBL" id="UGYW01000002">
    <property type="protein sequence ID" value="SUJ24708.1"/>
    <property type="molecule type" value="Genomic_DNA"/>
</dbReference>
<gene>
    <name evidence="2" type="ORF">NCTC11388_03678</name>
</gene>
<protein>
    <submittedName>
        <fullName evidence="2">Cytochrome c551/c552</fullName>
    </submittedName>
</protein>
<feature type="domain" description="ThuA-like" evidence="1">
    <location>
        <begin position="26"/>
        <end position="236"/>
    </location>
</feature>
<accession>A0A380CPH2</accession>